<keyword evidence="1" id="KW-0472">Membrane</keyword>
<keyword evidence="1" id="KW-0812">Transmembrane</keyword>
<evidence type="ECO:0000256" key="1">
    <source>
        <dbReference type="SAM" id="Phobius"/>
    </source>
</evidence>
<evidence type="ECO:0000313" key="2">
    <source>
        <dbReference type="EMBL" id="PZP42138.1"/>
    </source>
</evidence>
<keyword evidence="1" id="KW-1133">Transmembrane helix</keyword>
<proteinExistence type="predicted"/>
<sequence length="74" mass="8600">MIGRGALTRNQRNRQMFVREKQSTSAKISVISTAWTVLVIAMVATTFSLYEQKPETQGPDYPQLTARYQYMNYY</sequence>
<protein>
    <submittedName>
        <fullName evidence="2">Uncharacterized protein</fullName>
    </submittedName>
</protein>
<name>A0A2W5EGC9_9HYPH</name>
<accession>A0A2W5EGC9</accession>
<dbReference type="Proteomes" id="UP000249769">
    <property type="component" value="Unassembled WGS sequence"/>
</dbReference>
<organism evidence="2 3">
    <name type="scientific">Agrobacterium fabrum</name>
    <dbReference type="NCBI Taxonomy" id="1176649"/>
    <lineage>
        <taxon>Bacteria</taxon>
        <taxon>Pseudomonadati</taxon>
        <taxon>Pseudomonadota</taxon>
        <taxon>Alphaproteobacteria</taxon>
        <taxon>Hyphomicrobiales</taxon>
        <taxon>Rhizobiaceae</taxon>
        <taxon>Rhizobium/Agrobacterium group</taxon>
        <taxon>Agrobacterium</taxon>
        <taxon>Agrobacterium tumefaciens complex</taxon>
    </lineage>
</organism>
<dbReference type="EMBL" id="QFOL01000504">
    <property type="protein sequence ID" value="PZP42138.1"/>
    <property type="molecule type" value="Genomic_DNA"/>
</dbReference>
<feature type="transmembrane region" description="Helical" evidence="1">
    <location>
        <begin position="28"/>
        <end position="50"/>
    </location>
</feature>
<dbReference type="AlphaFoldDB" id="A0A2W5EGC9"/>
<gene>
    <name evidence="2" type="ORF">DI595_22500</name>
</gene>
<evidence type="ECO:0000313" key="3">
    <source>
        <dbReference type="Proteomes" id="UP000249769"/>
    </source>
</evidence>
<reference evidence="2 3" key="1">
    <citation type="submission" date="2017-08" db="EMBL/GenBank/DDBJ databases">
        <title>Infants hospitalized years apart are colonized by the same room-sourced microbial strains.</title>
        <authorList>
            <person name="Brooks B."/>
            <person name="Olm M.R."/>
            <person name="Firek B.A."/>
            <person name="Baker R."/>
            <person name="Thomas B.C."/>
            <person name="Morowitz M.J."/>
            <person name="Banfield J.F."/>
        </authorList>
    </citation>
    <scope>NUCLEOTIDE SEQUENCE [LARGE SCALE GENOMIC DNA]</scope>
    <source>
        <strain evidence="2">S2_009_000_R2_73</strain>
    </source>
</reference>
<comment type="caution">
    <text evidence="2">The sequence shown here is derived from an EMBL/GenBank/DDBJ whole genome shotgun (WGS) entry which is preliminary data.</text>
</comment>